<dbReference type="Gene3D" id="2.60.40.1180">
    <property type="entry name" value="Golgi alpha-mannosidase II"/>
    <property type="match status" value="1"/>
</dbReference>
<feature type="transmembrane region" description="Helical" evidence="2">
    <location>
        <begin position="81"/>
        <end position="103"/>
    </location>
</feature>
<dbReference type="InterPro" id="IPR031984">
    <property type="entry name" value="SLC3A2_N"/>
</dbReference>
<dbReference type="STRING" id="244447.ENSCSEP00000012658"/>
<dbReference type="PANTHER" id="PTHR46673">
    <property type="entry name" value="4F2 CELL-SURFACE ANTIGEN HEAVY CHAIN"/>
    <property type="match status" value="1"/>
</dbReference>
<evidence type="ECO:0000259" key="3">
    <source>
        <dbReference type="Pfam" id="PF16028"/>
    </source>
</evidence>
<keyword evidence="2" id="KW-0812">Transmembrane</keyword>
<evidence type="ECO:0000313" key="4">
    <source>
        <dbReference type="Ensembl" id="ENSCSEP00000012658.1"/>
    </source>
</evidence>
<dbReference type="OMA" id="QINATMV"/>
<dbReference type="InterPro" id="IPR013780">
    <property type="entry name" value="Glyco_hydro_b"/>
</dbReference>
<accession>A0A3P8VBF4</accession>
<dbReference type="OrthoDB" id="204980at2759"/>
<dbReference type="RefSeq" id="XP_008307326.1">
    <property type="nucleotide sequence ID" value="XM_008309104.3"/>
</dbReference>
<dbReference type="GeneTree" id="ENSGT00940000167255"/>
<name>A0A3P8VBF4_CYNSE</name>
<protein>
    <submittedName>
        <fullName evidence="4">Si:dkey-202g17.3</fullName>
    </submittedName>
</protein>
<evidence type="ECO:0000313" key="5">
    <source>
        <dbReference type="Proteomes" id="UP000265120"/>
    </source>
</evidence>
<dbReference type="InParanoid" id="A0A3P8VBF4"/>
<dbReference type="Pfam" id="PF16028">
    <property type="entry name" value="SLC3A2_N"/>
    <property type="match status" value="1"/>
</dbReference>
<evidence type="ECO:0000256" key="1">
    <source>
        <dbReference type="SAM" id="MobiDB-lite"/>
    </source>
</evidence>
<reference evidence="4" key="3">
    <citation type="submission" date="2025-09" db="UniProtKB">
        <authorList>
            <consortium name="Ensembl"/>
        </authorList>
    </citation>
    <scope>IDENTIFICATION</scope>
</reference>
<dbReference type="SUPFAM" id="SSF51445">
    <property type="entry name" value="(Trans)glycosidases"/>
    <property type="match status" value="1"/>
</dbReference>
<dbReference type="Proteomes" id="UP000265120">
    <property type="component" value="Chromosome 4"/>
</dbReference>
<keyword evidence="2" id="KW-1133">Transmembrane helix</keyword>
<dbReference type="PANTHER" id="PTHR46673:SF2">
    <property type="entry name" value="4F2 CELL-SURFACE ANTIGEN HEAVY CHAIN-LIKE"/>
    <property type="match status" value="1"/>
</dbReference>
<evidence type="ECO:0000256" key="2">
    <source>
        <dbReference type="SAM" id="Phobius"/>
    </source>
</evidence>
<feature type="region of interest" description="Disordered" evidence="1">
    <location>
        <begin position="1"/>
        <end position="42"/>
    </location>
</feature>
<dbReference type="GO" id="GO:0015190">
    <property type="term" value="F:L-leucine transmembrane transporter activity"/>
    <property type="evidence" value="ECO:0007669"/>
    <property type="project" value="TreeGrafter"/>
</dbReference>
<reference evidence="4" key="2">
    <citation type="submission" date="2025-08" db="UniProtKB">
        <authorList>
            <consortium name="Ensembl"/>
        </authorList>
    </citation>
    <scope>IDENTIFICATION</scope>
</reference>
<keyword evidence="5" id="KW-1185">Reference proteome</keyword>
<dbReference type="GO" id="GO:0016323">
    <property type="term" value="C:basolateral plasma membrane"/>
    <property type="evidence" value="ECO:0007669"/>
    <property type="project" value="TreeGrafter"/>
</dbReference>
<dbReference type="KEGG" id="csem:103378054"/>
<dbReference type="GO" id="GO:0015173">
    <property type="term" value="F:aromatic amino acid transmembrane transporter activity"/>
    <property type="evidence" value="ECO:0007669"/>
    <property type="project" value="TreeGrafter"/>
</dbReference>
<dbReference type="GO" id="GO:1903801">
    <property type="term" value="P:L-leucine import across plasma membrane"/>
    <property type="evidence" value="ECO:0007669"/>
    <property type="project" value="TreeGrafter"/>
</dbReference>
<dbReference type="InterPro" id="IPR017853">
    <property type="entry name" value="GH"/>
</dbReference>
<dbReference type="GO" id="GO:0015823">
    <property type="term" value="P:phenylalanine transport"/>
    <property type="evidence" value="ECO:0007669"/>
    <property type="project" value="TreeGrafter"/>
</dbReference>
<dbReference type="Gene3D" id="3.20.20.80">
    <property type="entry name" value="Glycosidases"/>
    <property type="match status" value="1"/>
</dbReference>
<sequence>MVQSEETDSLTHKMPLNAGDPGYGSVSGPSFPAPGGGPVSETAPLLIPEPEPEPVEQWQPLTKEQLEMAAGGPWWRRMRCYLVLVFWLGWVAMLAIAVAIVVISPRPVVTPLKWWQKTLFFELQPTTFMEAKGGAEGINALCEQLPFLSSLGIGALILQGLFSKDASASNLTAAGRGSDTWPQIQHLLTESNKAGLKVVLDLCGLDPDDAKMQPINATNGDQKSLRFWLEQGVAGFVICDTDAAYSEKVLLEWRGAFTEFSSKEEEEERILVVKQTQRVLPPLDTAGQSNQTLVDVVMKSILPPSQHLLSVQEVAVAIETHLQPRDEKMWPSWTVGGESPHYLKKLLLLLTMTLPGTPALRYDEILDQIQGTEKERRSAVAFFTSLSRSRAREEALMYGSFTFLPFNTTNTNSSSTNSTLASSPSPPTTLAFLRSWGCVHFLVLLNIGPEPHALDPAWAQSLPEAGVFVTSTGLERLGSTSLYSLVLQPHEAIVIKLFEPGSYS</sequence>
<reference evidence="4 5" key="1">
    <citation type="journal article" date="2014" name="Nat. Genet.">
        <title>Whole-genome sequence of a flatfish provides insights into ZW sex chromosome evolution and adaptation to a benthic lifestyle.</title>
        <authorList>
            <person name="Chen S."/>
            <person name="Zhang G."/>
            <person name="Shao C."/>
            <person name="Huang Q."/>
            <person name="Liu G."/>
            <person name="Zhang P."/>
            <person name="Song W."/>
            <person name="An N."/>
            <person name="Chalopin D."/>
            <person name="Volff J.N."/>
            <person name="Hong Y."/>
            <person name="Li Q."/>
            <person name="Sha Z."/>
            <person name="Zhou H."/>
            <person name="Xie M."/>
            <person name="Yu Q."/>
            <person name="Liu Y."/>
            <person name="Xiang H."/>
            <person name="Wang N."/>
            <person name="Wu K."/>
            <person name="Yang C."/>
            <person name="Zhou Q."/>
            <person name="Liao X."/>
            <person name="Yang L."/>
            <person name="Hu Q."/>
            <person name="Zhang J."/>
            <person name="Meng L."/>
            <person name="Jin L."/>
            <person name="Tian Y."/>
            <person name="Lian J."/>
            <person name="Yang J."/>
            <person name="Miao G."/>
            <person name="Liu S."/>
            <person name="Liang Z."/>
            <person name="Yan F."/>
            <person name="Li Y."/>
            <person name="Sun B."/>
            <person name="Zhang H."/>
            <person name="Zhang J."/>
            <person name="Zhu Y."/>
            <person name="Du M."/>
            <person name="Zhao Y."/>
            <person name="Schartl M."/>
            <person name="Tang Q."/>
            <person name="Wang J."/>
        </authorList>
    </citation>
    <scope>NUCLEOTIDE SEQUENCE</scope>
</reference>
<dbReference type="GO" id="GO:0015180">
    <property type="term" value="F:L-alanine transmembrane transporter activity"/>
    <property type="evidence" value="ECO:0007669"/>
    <property type="project" value="TreeGrafter"/>
</dbReference>
<dbReference type="GO" id="GO:0016324">
    <property type="term" value="C:apical plasma membrane"/>
    <property type="evidence" value="ECO:0007669"/>
    <property type="project" value="TreeGrafter"/>
</dbReference>
<feature type="domain" description="Solute carrier family 3 member 2 N-terminal" evidence="3">
    <location>
        <begin position="59"/>
        <end position="118"/>
    </location>
</feature>
<dbReference type="GeneID" id="103378054"/>
<dbReference type="InterPro" id="IPR042280">
    <property type="entry name" value="SLC3A2"/>
</dbReference>
<dbReference type="AlphaFoldDB" id="A0A3P8VBF4"/>
<dbReference type="Ensembl" id="ENSCSET00000012810.1">
    <property type="protein sequence ID" value="ENSCSEP00000012658.1"/>
    <property type="gene ID" value="ENSCSEG00000008188.1"/>
</dbReference>
<keyword evidence="2" id="KW-0472">Membrane</keyword>
<dbReference type="GO" id="GO:1904273">
    <property type="term" value="P:L-alanine import across plasma membrane"/>
    <property type="evidence" value="ECO:0007669"/>
    <property type="project" value="TreeGrafter"/>
</dbReference>
<organism evidence="4 5">
    <name type="scientific">Cynoglossus semilaevis</name>
    <name type="common">Tongue sole</name>
    <dbReference type="NCBI Taxonomy" id="244447"/>
    <lineage>
        <taxon>Eukaryota</taxon>
        <taxon>Metazoa</taxon>
        <taxon>Chordata</taxon>
        <taxon>Craniata</taxon>
        <taxon>Vertebrata</taxon>
        <taxon>Euteleostomi</taxon>
        <taxon>Actinopterygii</taxon>
        <taxon>Neopterygii</taxon>
        <taxon>Teleostei</taxon>
        <taxon>Neoteleostei</taxon>
        <taxon>Acanthomorphata</taxon>
        <taxon>Carangaria</taxon>
        <taxon>Pleuronectiformes</taxon>
        <taxon>Pleuronectoidei</taxon>
        <taxon>Cynoglossidae</taxon>
        <taxon>Cynoglossinae</taxon>
        <taxon>Cynoglossus</taxon>
    </lineage>
</organism>
<proteinExistence type="predicted"/>